<dbReference type="Proteomes" id="UP001194746">
    <property type="component" value="Unassembled WGS sequence"/>
</dbReference>
<feature type="compositionally biased region" description="Acidic residues" evidence="1">
    <location>
        <begin position="319"/>
        <end position="328"/>
    </location>
</feature>
<feature type="region of interest" description="Disordered" evidence="1">
    <location>
        <begin position="307"/>
        <end position="355"/>
    </location>
</feature>
<dbReference type="Pfam" id="PF04177">
    <property type="entry name" value="TAP42"/>
    <property type="match status" value="1"/>
</dbReference>
<evidence type="ECO:0000313" key="2">
    <source>
        <dbReference type="EMBL" id="KAF9888705.1"/>
    </source>
</evidence>
<accession>A0AAD4CLF3</accession>
<reference evidence="2" key="1">
    <citation type="journal article" date="2019" name="Beilstein J. Org. Chem.">
        <title>Nanangenines: drimane sesquiterpenoids as the dominant metabolite cohort of a novel Australian fungus, Aspergillus nanangensis.</title>
        <authorList>
            <person name="Lacey H.J."/>
            <person name="Gilchrist C.L.M."/>
            <person name="Crombie A."/>
            <person name="Kalaitzis J.A."/>
            <person name="Vuong D."/>
            <person name="Rutledge P.J."/>
            <person name="Turner P."/>
            <person name="Pitt J.I."/>
            <person name="Lacey E."/>
            <person name="Chooi Y.H."/>
            <person name="Piggott A.M."/>
        </authorList>
    </citation>
    <scope>NUCLEOTIDE SEQUENCE</scope>
    <source>
        <strain evidence="2">MST-FP2251</strain>
    </source>
</reference>
<dbReference type="InterPro" id="IPR038511">
    <property type="entry name" value="TAP42/TAP46-like_sf"/>
</dbReference>
<dbReference type="Gene3D" id="1.25.40.540">
    <property type="entry name" value="TAP42-like family"/>
    <property type="match status" value="1"/>
</dbReference>
<feature type="compositionally biased region" description="Basic and acidic residues" evidence="1">
    <location>
        <begin position="329"/>
        <end position="344"/>
    </location>
</feature>
<evidence type="ECO:0000256" key="1">
    <source>
        <dbReference type="SAM" id="MobiDB-lite"/>
    </source>
</evidence>
<organism evidence="2 3">
    <name type="scientific">Aspergillus nanangensis</name>
    <dbReference type="NCBI Taxonomy" id="2582783"/>
    <lineage>
        <taxon>Eukaryota</taxon>
        <taxon>Fungi</taxon>
        <taxon>Dikarya</taxon>
        <taxon>Ascomycota</taxon>
        <taxon>Pezizomycotina</taxon>
        <taxon>Eurotiomycetes</taxon>
        <taxon>Eurotiomycetidae</taxon>
        <taxon>Eurotiales</taxon>
        <taxon>Aspergillaceae</taxon>
        <taxon>Aspergillus</taxon>
        <taxon>Aspergillus subgen. Circumdati</taxon>
    </lineage>
</organism>
<evidence type="ECO:0000313" key="3">
    <source>
        <dbReference type="Proteomes" id="UP001194746"/>
    </source>
</evidence>
<keyword evidence="3" id="KW-1185">Reference proteome</keyword>
<sequence>MEQPQNLRSLFAAAKKDKSELETRPDTNTDSYRNDVSATITKFDECQRLVDMLSLFSSNEPLEDITTGDLQYLTVPYHLADLLQRSYTSDRESSLQRALAQYEQFLARLYDYELLNDKDKKFYERYTANPSSFSLTLGNDAAARRELKIARFKEEKELKQRLEYLSNNQSQLQTDEDDVRQLYIAEIHLYIHQTFQSLDLLSQELSMLSTIRRAALPPANVQQEDQRRRNAAEGSSYSERLDPPISQLLQGGRFGPILSKEGKPMQPFTLLDRRTQLQQGVFRSGHNLPTMTIEEYLDEEHRRGNVLQGGEQSGMKPEVDEDDLDRADEETMKAREWDEFKEANPRGSGNTLNRG</sequence>
<name>A0AAD4CLF3_ASPNN</name>
<dbReference type="PANTHER" id="PTHR10933:SF9">
    <property type="entry name" value="IMMUNOGLOBULIN-BINDING PROTEIN 1"/>
    <property type="match status" value="1"/>
</dbReference>
<feature type="region of interest" description="Disordered" evidence="1">
    <location>
        <begin position="1"/>
        <end position="33"/>
    </location>
</feature>
<dbReference type="GO" id="GO:0009966">
    <property type="term" value="P:regulation of signal transduction"/>
    <property type="evidence" value="ECO:0007669"/>
    <property type="project" value="InterPro"/>
</dbReference>
<feature type="compositionally biased region" description="Basic and acidic residues" evidence="1">
    <location>
        <begin position="14"/>
        <end position="27"/>
    </location>
</feature>
<dbReference type="GO" id="GO:0005829">
    <property type="term" value="C:cytosol"/>
    <property type="evidence" value="ECO:0007669"/>
    <property type="project" value="TreeGrafter"/>
</dbReference>
<comment type="caution">
    <text evidence="2">The sequence shown here is derived from an EMBL/GenBank/DDBJ whole genome shotgun (WGS) entry which is preliminary data.</text>
</comment>
<reference evidence="2" key="2">
    <citation type="submission" date="2020-02" db="EMBL/GenBank/DDBJ databases">
        <authorList>
            <person name="Gilchrist C.L.M."/>
            <person name="Chooi Y.-H."/>
        </authorList>
    </citation>
    <scope>NUCLEOTIDE SEQUENCE</scope>
    <source>
        <strain evidence="2">MST-FP2251</strain>
    </source>
</reference>
<dbReference type="GO" id="GO:0035303">
    <property type="term" value="P:regulation of dephosphorylation"/>
    <property type="evidence" value="ECO:0007669"/>
    <property type="project" value="TreeGrafter"/>
</dbReference>
<feature type="region of interest" description="Disordered" evidence="1">
    <location>
        <begin position="218"/>
        <end position="245"/>
    </location>
</feature>
<dbReference type="GO" id="GO:0051721">
    <property type="term" value="F:protein phosphatase 2A binding"/>
    <property type="evidence" value="ECO:0007669"/>
    <property type="project" value="TreeGrafter"/>
</dbReference>
<dbReference type="InterPro" id="IPR007304">
    <property type="entry name" value="TAP46-like"/>
</dbReference>
<dbReference type="PANTHER" id="PTHR10933">
    <property type="entry name" value="IMMUNOGLOBULIN-BINDING PROTEIN 1"/>
    <property type="match status" value="1"/>
</dbReference>
<proteinExistence type="predicted"/>
<gene>
    <name evidence="2" type="ORF">FE257_008463</name>
</gene>
<dbReference type="AlphaFoldDB" id="A0AAD4CLF3"/>
<protein>
    <submittedName>
        <fullName evidence="2">Uncharacterized protein</fullName>
    </submittedName>
</protein>
<dbReference type="EMBL" id="VCAU01000044">
    <property type="protein sequence ID" value="KAF9888705.1"/>
    <property type="molecule type" value="Genomic_DNA"/>
</dbReference>